<evidence type="ECO:0000313" key="4">
    <source>
        <dbReference type="EMBL" id="GAA0538256.1"/>
    </source>
</evidence>
<keyword evidence="5" id="KW-1185">Reference proteome</keyword>
<proteinExistence type="predicted"/>
<sequence>MLVELSVVEQRYHAAMEVLAGIPVTEVATRYRVSRQSVHTWVKRYRQGGLAGRADRSHRPESCPHRANGARRDDPRRAPFVLVTVAEAGPDQPDR</sequence>
<keyword evidence="1" id="KW-0805">Transcription regulation</keyword>
<evidence type="ECO:0000256" key="2">
    <source>
        <dbReference type="ARBA" id="ARBA00023163"/>
    </source>
</evidence>
<evidence type="ECO:0000256" key="1">
    <source>
        <dbReference type="ARBA" id="ARBA00023015"/>
    </source>
</evidence>
<feature type="compositionally biased region" description="Basic and acidic residues" evidence="3">
    <location>
        <begin position="53"/>
        <end position="77"/>
    </location>
</feature>
<evidence type="ECO:0000313" key="5">
    <source>
        <dbReference type="Proteomes" id="UP001500729"/>
    </source>
</evidence>
<reference evidence="4 5" key="1">
    <citation type="journal article" date="2019" name="Int. J. Syst. Evol. Microbiol.">
        <title>The Global Catalogue of Microorganisms (GCM) 10K type strain sequencing project: providing services to taxonomists for standard genome sequencing and annotation.</title>
        <authorList>
            <consortium name="The Broad Institute Genomics Platform"/>
            <consortium name="The Broad Institute Genome Sequencing Center for Infectious Disease"/>
            <person name="Wu L."/>
            <person name="Ma J."/>
        </authorList>
    </citation>
    <scope>NUCLEOTIDE SEQUENCE [LARGE SCALE GENOMIC DNA]</scope>
    <source>
        <strain evidence="4 5">JCM 10303</strain>
    </source>
</reference>
<dbReference type="EMBL" id="BAAAGS010000029">
    <property type="protein sequence ID" value="GAA0538256.1"/>
    <property type="molecule type" value="Genomic_DNA"/>
</dbReference>
<accession>A0ABN1DA31</accession>
<dbReference type="Gene3D" id="1.10.10.2690">
    <property type="match status" value="1"/>
</dbReference>
<keyword evidence="2" id="KW-0804">Transcription</keyword>
<comment type="caution">
    <text evidence="4">The sequence shown here is derived from an EMBL/GenBank/DDBJ whole genome shotgun (WGS) entry which is preliminary data.</text>
</comment>
<gene>
    <name evidence="4" type="ORF">GCM10009533_41790</name>
</gene>
<dbReference type="InterPro" id="IPR009057">
    <property type="entry name" value="Homeodomain-like_sf"/>
</dbReference>
<feature type="region of interest" description="Disordered" evidence="3">
    <location>
        <begin position="49"/>
        <end position="77"/>
    </location>
</feature>
<evidence type="ECO:0000256" key="3">
    <source>
        <dbReference type="SAM" id="MobiDB-lite"/>
    </source>
</evidence>
<dbReference type="SUPFAM" id="SSF46689">
    <property type="entry name" value="Homeodomain-like"/>
    <property type="match status" value="1"/>
</dbReference>
<dbReference type="Proteomes" id="UP001500729">
    <property type="component" value="Unassembled WGS sequence"/>
</dbReference>
<organism evidence="4 5">
    <name type="scientific">Saccharopolyspora erythraea</name>
    <name type="common">Streptomyces erythraeus</name>
    <dbReference type="NCBI Taxonomy" id="1836"/>
    <lineage>
        <taxon>Bacteria</taxon>
        <taxon>Bacillati</taxon>
        <taxon>Actinomycetota</taxon>
        <taxon>Actinomycetes</taxon>
        <taxon>Pseudonocardiales</taxon>
        <taxon>Pseudonocardiaceae</taxon>
        <taxon>Saccharopolyspora</taxon>
    </lineage>
</organism>
<dbReference type="InterPro" id="IPR053721">
    <property type="entry name" value="Fimbrial_Adhesin_Reg"/>
</dbReference>
<name>A0ABN1DA31_SACER</name>
<protein>
    <recommendedName>
        <fullName evidence="6">Helix-turn-helix domain-containing protein</fullName>
    </recommendedName>
</protein>
<evidence type="ECO:0008006" key="6">
    <source>
        <dbReference type="Google" id="ProtNLM"/>
    </source>
</evidence>
<dbReference type="Pfam" id="PF13384">
    <property type="entry name" value="HTH_23"/>
    <property type="match status" value="1"/>
</dbReference>